<feature type="transmembrane region" description="Helical" evidence="4">
    <location>
        <begin position="47"/>
        <end position="69"/>
    </location>
</feature>
<feature type="transmembrane region" description="Helical" evidence="4">
    <location>
        <begin position="76"/>
        <end position="95"/>
    </location>
</feature>
<feature type="transmembrane region" description="Helical" evidence="4">
    <location>
        <begin position="21"/>
        <end position="41"/>
    </location>
</feature>
<evidence type="ECO:0000256" key="3">
    <source>
        <dbReference type="ARBA" id="ARBA00034247"/>
    </source>
</evidence>
<dbReference type="EC" id="2.7.7.65" evidence="2"/>
<dbReference type="GO" id="GO:1902201">
    <property type="term" value="P:negative regulation of bacterial-type flagellum-dependent cell motility"/>
    <property type="evidence" value="ECO:0007669"/>
    <property type="project" value="TreeGrafter"/>
</dbReference>
<gene>
    <name evidence="6" type="ORF">EOE67_07275</name>
</gene>
<dbReference type="CDD" id="cd01949">
    <property type="entry name" value="GGDEF"/>
    <property type="match status" value="1"/>
</dbReference>
<evidence type="ECO:0000256" key="1">
    <source>
        <dbReference type="ARBA" id="ARBA00001946"/>
    </source>
</evidence>
<keyword evidence="4" id="KW-1133">Transmembrane helix</keyword>
<proteinExistence type="predicted"/>
<dbReference type="Proteomes" id="UP000283077">
    <property type="component" value="Unassembled WGS sequence"/>
</dbReference>
<dbReference type="GO" id="GO:0052621">
    <property type="term" value="F:diguanylate cyclase activity"/>
    <property type="evidence" value="ECO:0007669"/>
    <property type="project" value="UniProtKB-EC"/>
</dbReference>
<dbReference type="GO" id="GO:0043709">
    <property type="term" value="P:cell adhesion involved in single-species biofilm formation"/>
    <property type="evidence" value="ECO:0007669"/>
    <property type="project" value="TreeGrafter"/>
</dbReference>
<dbReference type="Pfam" id="PF00990">
    <property type="entry name" value="GGDEF"/>
    <property type="match status" value="1"/>
</dbReference>
<dbReference type="AlphaFoldDB" id="A0A437R012"/>
<keyword evidence="4" id="KW-0812">Transmembrane</keyword>
<dbReference type="Gene3D" id="3.30.70.270">
    <property type="match status" value="1"/>
</dbReference>
<dbReference type="EMBL" id="SACS01000006">
    <property type="protein sequence ID" value="RVU40047.1"/>
    <property type="molecule type" value="Genomic_DNA"/>
</dbReference>
<feature type="domain" description="GGDEF" evidence="5">
    <location>
        <begin position="220"/>
        <end position="348"/>
    </location>
</feature>
<dbReference type="PANTHER" id="PTHR45138:SF9">
    <property type="entry name" value="DIGUANYLATE CYCLASE DGCM-RELATED"/>
    <property type="match status" value="1"/>
</dbReference>
<comment type="cofactor">
    <cofactor evidence="1">
        <name>Mg(2+)</name>
        <dbReference type="ChEBI" id="CHEBI:18420"/>
    </cofactor>
</comment>
<dbReference type="NCBIfam" id="TIGR00254">
    <property type="entry name" value="GGDEF"/>
    <property type="match status" value="1"/>
</dbReference>
<dbReference type="Pfam" id="PF20966">
    <property type="entry name" value="MASE6"/>
    <property type="match status" value="1"/>
</dbReference>
<dbReference type="InterPro" id="IPR048435">
    <property type="entry name" value="MASE6"/>
</dbReference>
<dbReference type="InterPro" id="IPR050469">
    <property type="entry name" value="Diguanylate_Cyclase"/>
</dbReference>
<evidence type="ECO:0000259" key="5">
    <source>
        <dbReference type="PROSITE" id="PS50887"/>
    </source>
</evidence>
<dbReference type="SUPFAM" id="SSF55073">
    <property type="entry name" value="Nucleotide cyclase"/>
    <property type="match status" value="1"/>
</dbReference>
<organism evidence="6 7">
    <name type="scientific">Rheinheimera riviphila</name>
    <dbReference type="NCBI Taxonomy" id="1834037"/>
    <lineage>
        <taxon>Bacteria</taxon>
        <taxon>Pseudomonadati</taxon>
        <taxon>Pseudomonadota</taxon>
        <taxon>Gammaproteobacteria</taxon>
        <taxon>Chromatiales</taxon>
        <taxon>Chromatiaceae</taxon>
        <taxon>Rheinheimera</taxon>
    </lineage>
</organism>
<dbReference type="RefSeq" id="WP_127698380.1">
    <property type="nucleotide sequence ID" value="NZ_SACS01000006.1"/>
</dbReference>
<dbReference type="SMART" id="SM00267">
    <property type="entry name" value="GGDEF"/>
    <property type="match status" value="1"/>
</dbReference>
<dbReference type="GO" id="GO:0005886">
    <property type="term" value="C:plasma membrane"/>
    <property type="evidence" value="ECO:0007669"/>
    <property type="project" value="TreeGrafter"/>
</dbReference>
<dbReference type="FunFam" id="3.30.70.270:FF:000001">
    <property type="entry name" value="Diguanylate cyclase domain protein"/>
    <property type="match status" value="1"/>
</dbReference>
<evidence type="ECO:0000256" key="2">
    <source>
        <dbReference type="ARBA" id="ARBA00012528"/>
    </source>
</evidence>
<accession>A0A437R012</accession>
<keyword evidence="4" id="KW-0472">Membrane</keyword>
<evidence type="ECO:0000313" key="7">
    <source>
        <dbReference type="Proteomes" id="UP000283077"/>
    </source>
</evidence>
<feature type="transmembrane region" description="Helical" evidence="4">
    <location>
        <begin position="124"/>
        <end position="145"/>
    </location>
</feature>
<protein>
    <recommendedName>
        <fullName evidence="2">diguanylate cyclase</fullName>
        <ecNumber evidence="2">2.7.7.65</ecNumber>
    </recommendedName>
</protein>
<reference evidence="6 7" key="1">
    <citation type="submission" date="2019-01" db="EMBL/GenBank/DDBJ databases">
        <authorList>
            <person name="Chen W.-M."/>
        </authorList>
    </citation>
    <scope>NUCLEOTIDE SEQUENCE [LARGE SCALE GENOMIC DNA]</scope>
    <source>
        <strain evidence="6 7">KYPC3</strain>
    </source>
</reference>
<evidence type="ECO:0000256" key="4">
    <source>
        <dbReference type="SAM" id="Phobius"/>
    </source>
</evidence>
<dbReference type="OrthoDB" id="9813903at2"/>
<name>A0A437R012_9GAMM</name>
<keyword evidence="7" id="KW-1185">Reference proteome</keyword>
<dbReference type="InterPro" id="IPR000160">
    <property type="entry name" value="GGDEF_dom"/>
</dbReference>
<comment type="caution">
    <text evidence="6">The sequence shown here is derived from an EMBL/GenBank/DDBJ whole genome shotgun (WGS) entry which is preliminary data.</text>
</comment>
<feature type="transmembrane region" description="Helical" evidence="4">
    <location>
        <begin position="101"/>
        <end position="117"/>
    </location>
</feature>
<dbReference type="PROSITE" id="PS50887">
    <property type="entry name" value="GGDEF"/>
    <property type="match status" value="1"/>
</dbReference>
<sequence>MVLLRTVSSKAASIDSIRRRYILLFVSYITSLIMLLLGFKHLFSEDYLLQAILFGCSFAFLANIAWFHASNELDKACVIETVLVGLFVLGLVYHGGYENTALYWVFPFPAIIFGLLGPRVGIQINGLLVLVLLVMLYQPDLIVAQYKNAEISRFMASMATVIAVGWINEHFRERSHNAMALLQRSKETQANTDALTHLANRRFVDEVLPQHFALQPEHFFPLAVIIADLDHFKHINDSFGHDQGDLVLQQVAMLFRQKLRTEDIACRYGGEEFLLLLPKTNQNDATRVADKIRAGIAQRRLLTEHPDLVITCSFGVALAQDESEFLQAVKLADQRLYISKSSGRNQVN</sequence>
<dbReference type="InterPro" id="IPR029787">
    <property type="entry name" value="Nucleotide_cyclase"/>
</dbReference>
<comment type="catalytic activity">
    <reaction evidence="3">
        <text>2 GTP = 3',3'-c-di-GMP + 2 diphosphate</text>
        <dbReference type="Rhea" id="RHEA:24898"/>
        <dbReference type="ChEBI" id="CHEBI:33019"/>
        <dbReference type="ChEBI" id="CHEBI:37565"/>
        <dbReference type="ChEBI" id="CHEBI:58805"/>
        <dbReference type="EC" id="2.7.7.65"/>
    </reaction>
</comment>
<dbReference type="PANTHER" id="PTHR45138">
    <property type="entry name" value="REGULATORY COMPONENTS OF SENSORY TRANSDUCTION SYSTEM"/>
    <property type="match status" value="1"/>
</dbReference>
<dbReference type="InterPro" id="IPR043128">
    <property type="entry name" value="Rev_trsase/Diguanyl_cyclase"/>
</dbReference>
<evidence type="ECO:0000313" key="6">
    <source>
        <dbReference type="EMBL" id="RVU40047.1"/>
    </source>
</evidence>